<dbReference type="PANTHER" id="PTHR37984:SF15">
    <property type="entry name" value="INTEGRASE CATALYTIC DOMAIN-CONTAINING PROTEIN"/>
    <property type="match status" value="1"/>
</dbReference>
<evidence type="ECO:0000259" key="3">
    <source>
        <dbReference type="PROSITE" id="PS50994"/>
    </source>
</evidence>
<feature type="domain" description="Integrase catalytic" evidence="3">
    <location>
        <begin position="190"/>
        <end position="348"/>
    </location>
</feature>
<dbReference type="SUPFAM" id="SSF53098">
    <property type="entry name" value="Ribonuclease H-like"/>
    <property type="match status" value="1"/>
</dbReference>
<evidence type="ECO:0000256" key="1">
    <source>
        <dbReference type="ARBA" id="ARBA00039658"/>
    </source>
</evidence>
<reference evidence="4" key="1">
    <citation type="submission" date="2021-06" db="EMBL/GenBank/DDBJ databases">
        <authorList>
            <consortium name="Wellcome Sanger Institute Data Sharing"/>
        </authorList>
    </citation>
    <scope>NUCLEOTIDE SEQUENCE [LARGE SCALE GENOMIC DNA]</scope>
</reference>
<dbReference type="InterPro" id="IPR012337">
    <property type="entry name" value="RNaseH-like_sf"/>
</dbReference>
<dbReference type="InterPro" id="IPR036397">
    <property type="entry name" value="RNaseH_sf"/>
</dbReference>
<protein>
    <recommendedName>
        <fullName evidence="1">Gypsy retrotransposon integrase-like protein 1</fullName>
    </recommendedName>
</protein>
<dbReference type="FunFam" id="1.10.340.70:FF:000001">
    <property type="entry name" value="Retrovirus-related Pol polyprotein from transposon gypsy-like Protein"/>
    <property type="match status" value="1"/>
</dbReference>
<sequence>MTSGEVSAVLSGHMEWDQGANQRVVTWLAQDLEQLIPPGQDALPVFSLQELQDEQRRDAILSQVIPFVTRGRRPSRRERAVLSLKVLKTLKQWEKLKMLDDILYRVCKDSVTGKKRHQYMTPSSLVTHVLRGVHDDAGHQGQSRTLYLARQRFFWSTMEHDVRDYVKCCKRCVVSKTLEPEGRAPLESIKTTYPLELVCLDFWSAEDSRGRSVNVLVVTDHFTKMAHAFCCSDQSAKQVARQLWDRYFCVYGFPQRIHSDQGASFESQLIQELLQIAGVKKSRTTPYHPMGNGHTERFNRTLGNMIRALPPRDKIKWPQMLQTLTFAYNCTAHESTGYAPFYLMYGRVPRLPVDVMFHNVERNSDIIDYDSYVRRMRDDLKEALILAQVNTDSSQRRQADLYNMKTKGADIEEGDRVLLANRGERGHRKLADRWDSTLYTVVSKDSKCHTYHIKNTINGQEKIVHRNLILQASFLPVVIEQEVEPSFDSGSEPSWDQCDVERTASVTGSEVDPIERTASWVAETTPSGVPPERECASSEPHEVSPDNAVPEADNSQADSNGVSSHAGPCAVSHSVGVETNRANNSETDSMHGAEVPELNHSHPEDQVARGSMSEITLIHDRAPSNTVGHIRTRVGRIVKPVNRLIQNMTQRNKQASGG</sequence>
<evidence type="ECO:0000256" key="2">
    <source>
        <dbReference type="SAM" id="MobiDB-lite"/>
    </source>
</evidence>
<dbReference type="GO" id="GO:0015074">
    <property type="term" value="P:DNA integration"/>
    <property type="evidence" value="ECO:0007669"/>
    <property type="project" value="InterPro"/>
</dbReference>
<dbReference type="Gene3D" id="1.10.340.70">
    <property type="match status" value="1"/>
</dbReference>
<dbReference type="AlphaFoldDB" id="A0A8C4SQC7"/>
<evidence type="ECO:0000313" key="5">
    <source>
        <dbReference type="Proteomes" id="UP000694620"/>
    </source>
</evidence>
<reference evidence="4" key="2">
    <citation type="submission" date="2025-08" db="UniProtKB">
        <authorList>
            <consortium name="Ensembl"/>
        </authorList>
    </citation>
    <scope>IDENTIFICATION</scope>
</reference>
<dbReference type="GO" id="GO:0003676">
    <property type="term" value="F:nucleic acid binding"/>
    <property type="evidence" value="ECO:0007669"/>
    <property type="project" value="InterPro"/>
</dbReference>
<keyword evidence="5" id="KW-1185">Reference proteome</keyword>
<dbReference type="Ensembl" id="ENSECRT00000020909.1">
    <property type="protein sequence ID" value="ENSECRP00000020467.1"/>
    <property type="gene ID" value="ENSECRG00000013756.1"/>
</dbReference>
<dbReference type="Gene3D" id="3.30.420.10">
    <property type="entry name" value="Ribonuclease H-like superfamily/Ribonuclease H"/>
    <property type="match status" value="1"/>
</dbReference>
<dbReference type="InterPro" id="IPR001584">
    <property type="entry name" value="Integrase_cat-core"/>
</dbReference>
<accession>A0A8C4SQC7</accession>
<feature type="compositionally biased region" description="Polar residues" evidence="2">
    <location>
        <begin position="553"/>
        <end position="563"/>
    </location>
</feature>
<dbReference type="FunFam" id="3.30.420.10:FF:000032">
    <property type="entry name" value="Retrovirus-related Pol polyprotein from transposon 297-like Protein"/>
    <property type="match status" value="1"/>
</dbReference>
<dbReference type="PANTHER" id="PTHR37984">
    <property type="entry name" value="PROTEIN CBG26694"/>
    <property type="match status" value="1"/>
</dbReference>
<dbReference type="GeneTree" id="ENSGT01000000214408"/>
<feature type="compositionally biased region" description="Basic and acidic residues" evidence="2">
    <location>
        <begin position="531"/>
        <end position="544"/>
    </location>
</feature>
<dbReference type="Pfam" id="PF00665">
    <property type="entry name" value="rve"/>
    <property type="match status" value="1"/>
</dbReference>
<dbReference type="Pfam" id="PF17921">
    <property type="entry name" value="Integrase_H2C2"/>
    <property type="match status" value="1"/>
</dbReference>
<feature type="region of interest" description="Disordered" evidence="2">
    <location>
        <begin position="502"/>
        <end position="601"/>
    </location>
</feature>
<dbReference type="InterPro" id="IPR050951">
    <property type="entry name" value="Retrovirus_Pol_polyprotein"/>
</dbReference>
<name>A0A8C4SQC7_ERPCA</name>
<dbReference type="Proteomes" id="UP000694620">
    <property type="component" value="Chromosome 2"/>
</dbReference>
<proteinExistence type="predicted"/>
<dbReference type="InterPro" id="IPR041588">
    <property type="entry name" value="Integrase_H2C2"/>
</dbReference>
<evidence type="ECO:0000313" key="4">
    <source>
        <dbReference type="Ensembl" id="ENSECRP00000020467.1"/>
    </source>
</evidence>
<dbReference type="PROSITE" id="PS50994">
    <property type="entry name" value="INTEGRASE"/>
    <property type="match status" value="1"/>
</dbReference>
<organism evidence="4 5">
    <name type="scientific">Erpetoichthys calabaricus</name>
    <name type="common">Rope fish</name>
    <name type="synonym">Calamoichthys calabaricus</name>
    <dbReference type="NCBI Taxonomy" id="27687"/>
    <lineage>
        <taxon>Eukaryota</taxon>
        <taxon>Metazoa</taxon>
        <taxon>Chordata</taxon>
        <taxon>Craniata</taxon>
        <taxon>Vertebrata</taxon>
        <taxon>Euteleostomi</taxon>
        <taxon>Actinopterygii</taxon>
        <taxon>Polypteriformes</taxon>
        <taxon>Polypteridae</taxon>
        <taxon>Erpetoichthys</taxon>
    </lineage>
</organism>
<reference evidence="4" key="3">
    <citation type="submission" date="2025-09" db="UniProtKB">
        <authorList>
            <consortium name="Ensembl"/>
        </authorList>
    </citation>
    <scope>IDENTIFICATION</scope>
</reference>